<feature type="transmembrane region" description="Helical" evidence="1">
    <location>
        <begin position="97"/>
        <end position="121"/>
    </location>
</feature>
<accession>A0A2A6E0H7</accession>
<evidence type="ECO:0000313" key="2">
    <source>
        <dbReference type="EMBL" id="PDO10531.1"/>
    </source>
</evidence>
<evidence type="ECO:0000256" key="1">
    <source>
        <dbReference type="SAM" id="Phobius"/>
    </source>
</evidence>
<feature type="transmembrane region" description="Helical" evidence="1">
    <location>
        <begin position="12"/>
        <end position="35"/>
    </location>
</feature>
<dbReference type="EMBL" id="MOXJ01000013">
    <property type="protein sequence ID" value="PDO10531.1"/>
    <property type="molecule type" value="Genomic_DNA"/>
</dbReference>
<name>A0A2A6E0H7_9BACL</name>
<sequence>MPKHSGLGIASFVLGIAAFIIGVAGMVVFIGAIAAQMPNIATGGPEDTAQFIEKFTSENPAIIATFGICFLLSVLLILIGLVLGISALFQQDRKKGFAIAGVAVNGSFLALFILLTVIGLLSGAGAPA</sequence>
<proteinExistence type="predicted"/>
<dbReference type="AlphaFoldDB" id="A0A2A6E0H7"/>
<feature type="transmembrane region" description="Helical" evidence="1">
    <location>
        <begin position="61"/>
        <end position="85"/>
    </location>
</feature>
<protein>
    <submittedName>
        <fullName evidence="2">Uncharacterized protein</fullName>
    </submittedName>
</protein>
<keyword evidence="1" id="KW-0812">Transmembrane</keyword>
<comment type="caution">
    <text evidence="2">The sequence shown here is derived from an EMBL/GenBank/DDBJ whole genome shotgun (WGS) entry which is preliminary data.</text>
</comment>
<gene>
    <name evidence="2" type="ORF">BLM47_06560</name>
</gene>
<keyword evidence="1" id="KW-1133">Transmembrane helix</keyword>
<reference evidence="2 3" key="1">
    <citation type="submission" date="2016-12" db="EMBL/GenBank/DDBJ databases">
        <title>Candidatus Reconcilibacillus cellulovorans genome.</title>
        <authorList>
            <person name="Kolinko S."/>
            <person name="Wu Y.-W."/>
            <person name="Tachea F."/>
            <person name="Denzel E."/>
            <person name="Hiras J."/>
            <person name="Baecker N."/>
            <person name="Chan L.J."/>
            <person name="Eichorst S.A."/>
            <person name="Frey D."/>
            <person name="Adams P.D."/>
            <person name="Pray T."/>
            <person name="Tanjore D."/>
            <person name="Petzold C.J."/>
            <person name="Gladden J.M."/>
            <person name="Simmons B.A."/>
            <person name="Singer S.W."/>
        </authorList>
    </citation>
    <scope>NUCLEOTIDE SEQUENCE [LARGE SCALE GENOMIC DNA]</scope>
    <source>
        <strain evidence="2">JTherm</strain>
    </source>
</reference>
<organism evidence="2 3">
    <name type="scientific">Candidatus Reconcilbacillus cellulovorans</name>
    <dbReference type="NCBI Taxonomy" id="1906605"/>
    <lineage>
        <taxon>Bacteria</taxon>
        <taxon>Bacillati</taxon>
        <taxon>Bacillota</taxon>
        <taxon>Bacilli</taxon>
        <taxon>Bacillales</taxon>
        <taxon>Paenibacillaceae</taxon>
        <taxon>Candidatus Reconcilbacillus</taxon>
    </lineage>
</organism>
<evidence type="ECO:0000313" key="3">
    <source>
        <dbReference type="Proteomes" id="UP000243688"/>
    </source>
</evidence>
<dbReference type="Proteomes" id="UP000243688">
    <property type="component" value="Unassembled WGS sequence"/>
</dbReference>
<keyword evidence="1" id="KW-0472">Membrane</keyword>